<keyword evidence="3" id="KW-1185">Reference proteome</keyword>
<sequence>MGLIGPLAALLGLEVEGIAARAKAMALVYGLIGLFSAIAIGFLLAAGFMVLADEFGPLAAAQIMAGVFLLLALAVYLGSMVGRNKRQRELAEKRRASESGAFLTTAALTALPLLAKSPAILRLGLPAAAIAAIALLRDNKRD</sequence>
<evidence type="ECO:0000256" key="1">
    <source>
        <dbReference type="SAM" id="Phobius"/>
    </source>
</evidence>
<keyword evidence="1" id="KW-0812">Transmembrane</keyword>
<proteinExistence type="predicted"/>
<gene>
    <name evidence="2" type="ORF">SAMN06295905_2084</name>
</gene>
<keyword evidence="1" id="KW-0472">Membrane</keyword>
<feature type="transmembrane region" description="Helical" evidence="1">
    <location>
        <begin position="58"/>
        <end position="78"/>
    </location>
</feature>
<dbReference type="AlphaFoldDB" id="A0A1Y6FBP7"/>
<evidence type="ECO:0000313" key="2">
    <source>
        <dbReference type="EMBL" id="SMQ72207.1"/>
    </source>
</evidence>
<organism evidence="2 3">
    <name type="scientific">Devosia lucknowensis</name>
    <dbReference type="NCBI Taxonomy" id="1096929"/>
    <lineage>
        <taxon>Bacteria</taxon>
        <taxon>Pseudomonadati</taxon>
        <taxon>Pseudomonadota</taxon>
        <taxon>Alphaproteobacteria</taxon>
        <taxon>Hyphomicrobiales</taxon>
        <taxon>Devosiaceae</taxon>
        <taxon>Devosia</taxon>
    </lineage>
</organism>
<feature type="transmembrane region" description="Helical" evidence="1">
    <location>
        <begin position="119"/>
        <end position="136"/>
    </location>
</feature>
<name>A0A1Y6FBP7_9HYPH</name>
<evidence type="ECO:0008006" key="4">
    <source>
        <dbReference type="Google" id="ProtNLM"/>
    </source>
</evidence>
<dbReference type="Proteomes" id="UP000194474">
    <property type="component" value="Unassembled WGS sequence"/>
</dbReference>
<feature type="transmembrane region" description="Helical" evidence="1">
    <location>
        <begin position="27"/>
        <end position="51"/>
    </location>
</feature>
<dbReference type="OrthoDB" id="7949938at2"/>
<reference evidence="3" key="1">
    <citation type="submission" date="2017-04" db="EMBL/GenBank/DDBJ databases">
        <authorList>
            <person name="Varghese N."/>
            <person name="Submissions S."/>
        </authorList>
    </citation>
    <scope>NUCLEOTIDE SEQUENCE [LARGE SCALE GENOMIC DNA]</scope>
</reference>
<keyword evidence="1" id="KW-1133">Transmembrane helix</keyword>
<dbReference type="RefSeq" id="WP_086470339.1">
    <property type="nucleotide sequence ID" value="NZ_FXWK01000001.1"/>
</dbReference>
<dbReference type="EMBL" id="FXWK01000001">
    <property type="protein sequence ID" value="SMQ72207.1"/>
    <property type="molecule type" value="Genomic_DNA"/>
</dbReference>
<accession>A0A1Y6FBP7</accession>
<evidence type="ECO:0000313" key="3">
    <source>
        <dbReference type="Proteomes" id="UP000194474"/>
    </source>
</evidence>
<protein>
    <recommendedName>
        <fullName evidence="4">Holin-X, holin superfamily III</fullName>
    </recommendedName>
</protein>